<name>I1XGU4_METNJ</name>
<dbReference type="InterPro" id="IPR011042">
    <property type="entry name" value="6-blade_b-propeller_TolB-like"/>
</dbReference>
<reference evidence="5 6" key="1">
    <citation type="journal article" date="2012" name="J. Bacteriol.">
        <title>Complete genome sequences of Methylophaga sp. strain JAM1 and Methylophaga sp. strain JAM7.</title>
        <authorList>
            <person name="Villeneuve C."/>
            <person name="Martineau C."/>
            <person name="Mauffrey F."/>
            <person name="Villemur R."/>
        </authorList>
    </citation>
    <scope>NUCLEOTIDE SEQUENCE [LARGE SCALE GENOMIC DNA]</scope>
    <source>
        <strain evidence="5 6">JAM1</strain>
    </source>
</reference>
<evidence type="ECO:0000256" key="4">
    <source>
        <dbReference type="ARBA" id="ARBA00023136"/>
    </source>
</evidence>
<organism evidence="5 6">
    <name type="scientific">Methylophaga nitratireducenticrescens</name>
    <dbReference type="NCBI Taxonomy" id="754476"/>
    <lineage>
        <taxon>Bacteria</taxon>
        <taxon>Pseudomonadati</taxon>
        <taxon>Pseudomonadota</taxon>
        <taxon>Gammaproteobacteria</taxon>
        <taxon>Thiotrichales</taxon>
        <taxon>Piscirickettsiaceae</taxon>
        <taxon>Methylophaga</taxon>
    </lineage>
</organism>
<dbReference type="HOGENOM" id="CLU_055438_1_1_6"/>
<dbReference type="Proteomes" id="UP000009144">
    <property type="component" value="Chromosome"/>
</dbReference>
<protein>
    <submittedName>
        <fullName evidence="5">Uncharacterized protein</fullName>
    </submittedName>
</protein>
<dbReference type="KEGG" id="mej:Q7A_768"/>
<sequence length="288" mass="32196">MALFSDKTRSRLLLIVLLLSTILSGCLWFNTVSSATTKTTEVWDLNHYLLSKTLTIDGIEDNLSGITYHPDSGHLYGIVNNPEQIVVISKNGQLLRKIDLIGFSDTESIDYVGGDRFIVSEERQQTISFVDIHDTTTEVHYSDVKTLALLPPEKANKGIEGIAFSSQHGVFFVQEKPARIMHFALENDTQTNQFDVMKNLRLEVGDFSGLTLLQGLDERLLVLSDDSNSLHVIDLAGQEKSRIRLGTGPYRLWPKMAQPEGVTTDAEGNIYIVGEPNQFMVLTRTRPL</sequence>
<evidence type="ECO:0000256" key="3">
    <source>
        <dbReference type="ARBA" id="ARBA00022475"/>
    </source>
</evidence>
<dbReference type="GO" id="GO:0005886">
    <property type="term" value="C:plasma membrane"/>
    <property type="evidence" value="ECO:0007669"/>
    <property type="project" value="UniProtKB-SubCell"/>
</dbReference>
<comment type="similarity">
    <text evidence="2">Belongs to the YjiK family.</text>
</comment>
<dbReference type="Pfam" id="PF06977">
    <property type="entry name" value="SdiA-regulated"/>
    <property type="match status" value="1"/>
</dbReference>
<dbReference type="PATRIC" id="fig|754476.3.peg.757"/>
<comment type="subcellular location">
    <subcellularLocation>
        <location evidence="1">Cell membrane</location>
    </subcellularLocation>
</comment>
<keyword evidence="4" id="KW-0472">Membrane</keyword>
<evidence type="ECO:0000256" key="1">
    <source>
        <dbReference type="ARBA" id="ARBA00004236"/>
    </source>
</evidence>
<reference evidence="5 6" key="2">
    <citation type="journal article" date="2013" name="Int. J. Syst. Evol. Microbiol.">
        <title>Methylophaga nitratireducenticrescens sp. nov. and Methylophaga frappieri sp. nov., isolated from the biofilm of the methanol-fed denitrification system treating the seawater at the Montreal Biodome.</title>
        <authorList>
            <person name="Villeneuve C."/>
            <person name="Martineau C."/>
            <person name="Mauffrey F."/>
            <person name="Villemur R."/>
        </authorList>
    </citation>
    <scope>NUCLEOTIDE SEQUENCE [LARGE SCALE GENOMIC DNA]</scope>
    <source>
        <strain evidence="5 6">JAM1</strain>
    </source>
</reference>
<evidence type="ECO:0000313" key="6">
    <source>
        <dbReference type="Proteomes" id="UP000009144"/>
    </source>
</evidence>
<dbReference type="SUPFAM" id="SSF50956">
    <property type="entry name" value="Thermostable phytase (3-phytase)"/>
    <property type="match status" value="1"/>
</dbReference>
<dbReference type="CDD" id="cd09971">
    <property type="entry name" value="SdiA-regulated"/>
    <property type="match status" value="1"/>
</dbReference>
<evidence type="ECO:0000313" key="5">
    <source>
        <dbReference type="EMBL" id="AFI83613.1"/>
    </source>
</evidence>
<dbReference type="AlphaFoldDB" id="I1XGU4"/>
<dbReference type="STRING" id="754476.Q7A_768"/>
<gene>
    <name evidence="5" type="ordered locus">Q7A_768</name>
</gene>
<dbReference type="eggNOG" id="COG3204">
    <property type="taxonomic scope" value="Bacteria"/>
</dbReference>
<proteinExistence type="inferred from homology"/>
<keyword evidence="6" id="KW-1185">Reference proteome</keyword>
<dbReference type="InterPro" id="IPR009722">
    <property type="entry name" value="YjiK/CarP"/>
</dbReference>
<dbReference type="PROSITE" id="PS51257">
    <property type="entry name" value="PROKAR_LIPOPROTEIN"/>
    <property type="match status" value="1"/>
</dbReference>
<dbReference type="Gene3D" id="2.120.10.30">
    <property type="entry name" value="TolB, C-terminal domain"/>
    <property type="match status" value="1"/>
</dbReference>
<evidence type="ECO:0000256" key="2">
    <source>
        <dbReference type="ARBA" id="ARBA00009852"/>
    </source>
</evidence>
<accession>I1XGU4</accession>
<dbReference type="EMBL" id="CP003390">
    <property type="protein sequence ID" value="AFI83613.1"/>
    <property type="molecule type" value="Genomic_DNA"/>
</dbReference>
<keyword evidence="3" id="KW-1003">Cell membrane</keyword>
<dbReference type="RefSeq" id="WP_014705988.1">
    <property type="nucleotide sequence ID" value="NC_017857.3"/>
</dbReference>